<dbReference type="InterPro" id="IPR012967">
    <property type="entry name" value="COMT_dimerisation"/>
</dbReference>
<dbReference type="EMBL" id="BOPH01000082">
    <property type="protein sequence ID" value="GIJ70670.1"/>
    <property type="molecule type" value="Genomic_DNA"/>
</dbReference>
<evidence type="ECO:0000259" key="4">
    <source>
        <dbReference type="SMART" id="SM00835"/>
    </source>
</evidence>
<dbReference type="GO" id="GO:0008171">
    <property type="term" value="F:O-methyltransferase activity"/>
    <property type="evidence" value="ECO:0007669"/>
    <property type="project" value="InterPro"/>
</dbReference>
<reference evidence="5" key="1">
    <citation type="submission" date="2021-01" db="EMBL/GenBank/DDBJ databases">
        <title>Whole genome shotgun sequence of Virgisporangium ochraceum NBRC 16418.</title>
        <authorList>
            <person name="Komaki H."/>
            <person name="Tamura T."/>
        </authorList>
    </citation>
    <scope>NUCLEOTIDE SEQUENCE</scope>
    <source>
        <strain evidence="5">NBRC 16418</strain>
    </source>
</reference>
<dbReference type="PANTHER" id="PTHR43712:SF2">
    <property type="entry name" value="O-METHYLTRANSFERASE CICE"/>
    <property type="match status" value="1"/>
</dbReference>
<dbReference type="Proteomes" id="UP000635606">
    <property type="component" value="Unassembled WGS sequence"/>
</dbReference>
<dbReference type="Pfam" id="PF07883">
    <property type="entry name" value="Cupin_2"/>
    <property type="match status" value="1"/>
</dbReference>
<name>A0A8J4A050_9ACTN</name>
<dbReference type="InterPro" id="IPR011051">
    <property type="entry name" value="RmlC_Cupin_sf"/>
</dbReference>
<dbReference type="SUPFAM" id="SSF46785">
    <property type="entry name" value="Winged helix' DNA-binding domain"/>
    <property type="match status" value="1"/>
</dbReference>
<evidence type="ECO:0000313" key="6">
    <source>
        <dbReference type="Proteomes" id="UP000635606"/>
    </source>
</evidence>
<evidence type="ECO:0000256" key="1">
    <source>
        <dbReference type="ARBA" id="ARBA00022603"/>
    </source>
</evidence>
<dbReference type="InterPro" id="IPR016461">
    <property type="entry name" value="COMT-like"/>
</dbReference>
<dbReference type="InterPro" id="IPR001077">
    <property type="entry name" value="COMT_C"/>
</dbReference>
<organism evidence="5 6">
    <name type="scientific">Virgisporangium ochraceum</name>
    <dbReference type="NCBI Taxonomy" id="65505"/>
    <lineage>
        <taxon>Bacteria</taxon>
        <taxon>Bacillati</taxon>
        <taxon>Actinomycetota</taxon>
        <taxon>Actinomycetes</taxon>
        <taxon>Micromonosporales</taxon>
        <taxon>Micromonosporaceae</taxon>
        <taxon>Virgisporangium</taxon>
    </lineage>
</organism>
<sequence length="480" mass="52395">MKIVNAKDVPTDIVREPGAKQVVIRRVIDTPDGADRFLMSIFELAPNGATPPHHHEWEHEIYVLSGSLRVELPAENRAYALRKGDVVFIPRGEPHGLATGPDERAELLLVAPAERPPTRSVFLSDEPYEFDERLTEAAARDNGSDADVTAGWPSQETVRLHRLMFGYLSSKALFSAVELGLFDALEERPGTATEVGERLGLPDRSARMLLTALHGERLVDRDERGVFRNAPVASRHLVSTAPEYLGDLAAHQDSHFGRFAHLTKALRDNAPIRVDGDRDHPAFGGPVRFAQVTRAASLMMAGGLAEHTSLKGHSHLVDLGCGSCAYSIALARANPDLRVTAVDRPAVCDMARENVERAGLSDRITVVPGDIFTDTFPDGDVVLLSNVVEGFDPQRAQDLIGHVHGWLPRGGEIVVHAHMWEHAETPFPYQIGLILVVNNTMGGEPYGAEVTRSWLEQAGFRPQPTVATSPISAVARAVKE</sequence>
<evidence type="ECO:0000256" key="2">
    <source>
        <dbReference type="ARBA" id="ARBA00022679"/>
    </source>
</evidence>
<protein>
    <recommendedName>
        <fullName evidence="4">Cupin type-1 domain-containing protein</fullName>
    </recommendedName>
</protein>
<dbReference type="GO" id="GO:0046983">
    <property type="term" value="F:protein dimerization activity"/>
    <property type="evidence" value="ECO:0007669"/>
    <property type="project" value="InterPro"/>
</dbReference>
<evidence type="ECO:0000313" key="5">
    <source>
        <dbReference type="EMBL" id="GIJ70670.1"/>
    </source>
</evidence>
<gene>
    <name evidence="5" type="ORF">Voc01_055870</name>
</gene>
<dbReference type="CDD" id="cd02440">
    <property type="entry name" value="AdoMet_MTases"/>
    <property type="match status" value="1"/>
</dbReference>
<dbReference type="InterPro" id="IPR014710">
    <property type="entry name" value="RmlC-like_jellyroll"/>
</dbReference>
<dbReference type="Pfam" id="PF08100">
    <property type="entry name" value="Dimerisation"/>
    <property type="match status" value="1"/>
</dbReference>
<keyword evidence="2" id="KW-0808">Transferase</keyword>
<dbReference type="AlphaFoldDB" id="A0A8J4A050"/>
<dbReference type="SMART" id="SM00835">
    <property type="entry name" value="Cupin_1"/>
    <property type="match status" value="1"/>
</dbReference>
<dbReference type="Pfam" id="PF00891">
    <property type="entry name" value="Methyltransf_2"/>
    <property type="match status" value="1"/>
</dbReference>
<dbReference type="PANTHER" id="PTHR43712">
    <property type="entry name" value="PUTATIVE (AFU_ORTHOLOGUE AFUA_4G14580)-RELATED"/>
    <property type="match status" value="1"/>
</dbReference>
<dbReference type="SUPFAM" id="SSF53335">
    <property type="entry name" value="S-adenosyl-L-methionine-dependent methyltransferases"/>
    <property type="match status" value="1"/>
</dbReference>
<keyword evidence="3" id="KW-0949">S-adenosyl-L-methionine</keyword>
<dbReference type="InterPro" id="IPR013096">
    <property type="entry name" value="Cupin_2"/>
</dbReference>
<feature type="domain" description="Cupin type-1" evidence="4">
    <location>
        <begin position="4"/>
        <end position="136"/>
    </location>
</feature>
<dbReference type="InterPro" id="IPR029063">
    <property type="entry name" value="SAM-dependent_MTases_sf"/>
</dbReference>
<accession>A0A8J4A050</accession>
<keyword evidence="1" id="KW-0489">Methyltransferase</keyword>
<dbReference type="InterPro" id="IPR036390">
    <property type="entry name" value="WH_DNA-bd_sf"/>
</dbReference>
<dbReference type="Gene3D" id="3.40.50.150">
    <property type="entry name" value="Vaccinia Virus protein VP39"/>
    <property type="match status" value="1"/>
</dbReference>
<dbReference type="RefSeq" id="WP_203930566.1">
    <property type="nucleotide sequence ID" value="NZ_BOPH01000082.1"/>
</dbReference>
<dbReference type="SUPFAM" id="SSF51182">
    <property type="entry name" value="RmlC-like cupins"/>
    <property type="match status" value="1"/>
</dbReference>
<dbReference type="Gene3D" id="2.60.120.10">
    <property type="entry name" value="Jelly Rolls"/>
    <property type="match status" value="1"/>
</dbReference>
<comment type="caution">
    <text evidence="5">The sequence shown here is derived from an EMBL/GenBank/DDBJ whole genome shotgun (WGS) entry which is preliminary data.</text>
</comment>
<dbReference type="PROSITE" id="PS51683">
    <property type="entry name" value="SAM_OMT_II"/>
    <property type="match status" value="1"/>
</dbReference>
<keyword evidence="6" id="KW-1185">Reference proteome</keyword>
<proteinExistence type="predicted"/>
<evidence type="ECO:0000256" key="3">
    <source>
        <dbReference type="ARBA" id="ARBA00022691"/>
    </source>
</evidence>
<dbReference type="GO" id="GO:0032259">
    <property type="term" value="P:methylation"/>
    <property type="evidence" value="ECO:0007669"/>
    <property type="project" value="UniProtKB-KW"/>
</dbReference>
<dbReference type="Gene3D" id="1.10.10.10">
    <property type="entry name" value="Winged helix-like DNA-binding domain superfamily/Winged helix DNA-binding domain"/>
    <property type="match status" value="1"/>
</dbReference>
<dbReference type="InterPro" id="IPR006045">
    <property type="entry name" value="Cupin_1"/>
</dbReference>
<dbReference type="InterPro" id="IPR036388">
    <property type="entry name" value="WH-like_DNA-bd_sf"/>
</dbReference>